<dbReference type="eggNOG" id="COG0849">
    <property type="taxonomic scope" value="Bacteria"/>
</dbReference>
<dbReference type="GO" id="GO:0043093">
    <property type="term" value="P:FtsZ-dependent cytokinesis"/>
    <property type="evidence" value="ECO:0007669"/>
    <property type="project" value="UniProtKB-UniRule"/>
</dbReference>
<dbReference type="Pfam" id="PF02491">
    <property type="entry name" value="SHS2_FTSA"/>
    <property type="match status" value="1"/>
</dbReference>
<organism evidence="8 9">
    <name type="scientific">Gemmatimonas phototrophica</name>
    <dbReference type="NCBI Taxonomy" id="1379270"/>
    <lineage>
        <taxon>Bacteria</taxon>
        <taxon>Pseudomonadati</taxon>
        <taxon>Gemmatimonadota</taxon>
        <taxon>Gemmatimonadia</taxon>
        <taxon>Gemmatimonadales</taxon>
        <taxon>Gemmatimonadaceae</taxon>
        <taxon>Gemmatimonas</taxon>
    </lineage>
</organism>
<dbReference type="Pfam" id="PF14450">
    <property type="entry name" value="FtsA"/>
    <property type="match status" value="1"/>
</dbReference>
<reference evidence="8 9" key="1">
    <citation type="journal article" date="2014" name="Proc. Natl. Acad. Sci. U.S.A.">
        <title>Functional type 2 photosynthetic reaction centers found in the rare bacterial phylum Gemmatimonadetes.</title>
        <authorList>
            <person name="Zeng Y."/>
            <person name="Feng F."/>
            <person name="Medova H."/>
            <person name="Dean J."/>
            <person name="Koblizek M."/>
        </authorList>
    </citation>
    <scope>NUCLEOTIDE SEQUENCE [LARGE SCALE GENOMIC DNA]</scope>
    <source>
        <strain evidence="8 9">AP64</strain>
    </source>
</reference>
<evidence type="ECO:0000256" key="2">
    <source>
        <dbReference type="ARBA" id="ARBA00022618"/>
    </source>
</evidence>
<dbReference type="InterPro" id="IPR003494">
    <property type="entry name" value="SHS2_FtsA"/>
</dbReference>
<dbReference type="CDD" id="cd24048">
    <property type="entry name" value="ASKHA_NBD_FtsA"/>
    <property type="match status" value="1"/>
</dbReference>
<dbReference type="SUPFAM" id="SSF53067">
    <property type="entry name" value="Actin-like ATPase domain"/>
    <property type="match status" value="2"/>
</dbReference>
<evidence type="ECO:0000259" key="7">
    <source>
        <dbReference type="SMART" id="SM00842"/>
    </source>
</evidence>
<evidence type="ECO:0000256" key="6">
    <source>
        <dbReference type="PIRNR" id="PIRNR003101"/>
    </source>
</evidence>
<dbReference type="AlphaFoldDB" id="A0A143BJK4"/>
<comment type="similarity">
    <text evidence="5 6">Belongs to the FtsA/MreB family.</text>
</comment>
<dbReference type="Gene3D" id="3.30.1490.110">
    <property type="match status" value="1"/>
</dbReference>
<dbReference type="InterPro" id="IPR020823">
    <property type="entry name" value="Cell_div_FtsA"/>
</dbReference>
<evidence type="ECO:0000256" key="4">
    <source>
        <dbReference type="ARBA" id="ARBA00023306"/>
    </source>
</evidence>
<dbReference type="HAMAP" id="MF_02033">
    <property type="entry name" value="FtsA"/>
    <property type="match status" value="1"/>
</dbReference>
<dbReference type="KEGG" id="gph:GEMMAAP_07790"/>
<dbReference type="SMART" id="SM00842">
    <property type="entry name" value="FtsA"/>
    <property type="match status" value="1"/>
</dbReference>
<dbReference type="STRING" id="1379270.GEMMAAP_07790"/>
<dbReference type="InterPro" id="IPR050696">
    <property type="entry name" value="FtsA/MreB"/>
</dbReference>
<dbReference type="Proteomes" id="UP000076404">
    <property type="component" value="Chromosome"/>
</dbReference>
<comment type="function">
    <text evidence="5 6">Cell division protein that is involved in the assembly of the Z ring. May serve as a membrane anchor for the Z ring.</text>
</comment>
<name>A0A143BJK4_9BACT</name>
<evidence type="ECO:0000256" key="1">
    <source>
        <dbReference type="ARBA" id="ARBA00022475"/>
    </source>
</evidence>
<dbReference type="PANTHER" id="PTHR32432">
    <property type="entry name" value="CELL DIVISION PROTEIN FTSA-RELATED"/>
    <property type="match status" value="1"/>
</dbReference>
<accession>A0A143BJK4</accession>
<protein>
    <recommendedName>
        <fullName evidence="5 6">Cell division protein FtsA</fullName>
    </recommendedName>
</protein>
<keyword evidence="3 5" id="KW-0472">Membrane</keyword>
<dbReference type="PIRSF" id="PIRSF003101">
    <property type="entry name" value="FtsA"/>
    <property type="match status" value="1"/>
</dbReference>
<sequence length="418" mass="44482">MTSEPIVAALDIGTAHTTALVAAVHGDVPRAPRLKVLGVGTTRTMGLRRGVVSDIEEATRSIRQAVEEACRVAGVQPDGLYVGIAGEHVRAMCSTGVVAISGDEITRPDVERVNEVARAMAIPQDRELLHAIPQEYRVDKADGIRDPVGMIGTRLETEMYLVTIGSSPAMNLRKAIERAGYKTRELVLEPLASALAVLTEEEKELGVVLVELGAGTTDLAIFHEGKIRHLGTIPYGGNNVTSDLVQGLGITQHDAEQLKEAYGCAYEPLIDPEQVIAMPASGSHGERHISRELMTHIIHQRMDEIFDKVVREVQQAGFKGKLNAGIVLTGGGASLEGINELAADVFGLGVRIGVPGAKLDGLVENVADPRFATVTGLALYGAHRAALGGVVSRRTSLSGGGGVDKFASRVKTWLQDFF</sequence>
<keyword evidence="2 5" id="KW-0132">Cell division</keyword>
<evidence type="ECO:0000256" key="5">
    <source>
        <dbReference type="HAMAP-Rule" id="MF_02033"/>
    </source>
</evidence>
<keyword evidence="9" id="KW-1185">Reference proteome</keyword>
<keyword evidence="4 5" id="KW-0131">Cell cycle</keyword>
<dbReference type="GO" id="GO:0009898">
    <property type="term" value="C:cytoplasmic side of plasma membrane"/>
    <property type="evidence" value="ECO:0007669"/>
    <property type="project" value="UniProtKB-UniRule"/>
</dbReference>
<evidence type="ECO:0000313" key="9">
    <source>
        <dbReference type="Proteomes" id="UP000076404"/>
    </source>
</evidence>
<comment type="subunit">
    <text evidence="5">Self-interacts. Interacts with FtsZ.</text>
</comment>
<gene>
    <name evidence="5" type="primary">ftsA</name>
    <name evidence="8" type="ORF">GEMMAAP_07790</name>
</gene>
<proteinExistence type="inferred from homology"/>
<dbReference type="OrthoDB" id="9768127at2"/>
<dbReference type="GO" id="GO:0032153">
    <property type="term" value="C:cell division site"/>
    <property type="evidence" value="ECO:0007669"/>
    <property type="project" value="UniProtKB-UniRule"/>
</dbReference>
<keyword evidence="1 5" id="KW-1003">Cell membrane</keyword>
<dbReference type="NCBIfam" id="TIGR01174">
    <property type="entry name" value="ftsA"/>
    <property type="match status" value="1"/>
</dbReference>
<dbReference type="InterPro" id="IPR043129">
    <property type="entry name" value="ATPase_NBD"/>
</dbReference>
<evidence type="ECO:0000313" key="8">
    <source>
        <dbReference type="EMBL" id="AMW04765.1"/>
    </source>
</evidence>
<feature type="domain" description="SHS2" evidence="7">
    <location>
        <begin position="7"/>
        <end position="197"/>
    </location>
</feature>
<dbReference type="Gene3D" id="3.30.420.40">
    <property type="match status" value="1"/>
</dbReference>
<dbReference type="RefSeq" id="WP_026850525.1">
    <property type="nucleotide sequence ID" value="NZ_CP011454.1"/>
</dbReference>
<evidence type="ECO:0000256" key="3">
    <source>
        <dbReference type="ARBA" id="ARBA00023136"/>
    </source>
</evidence>
<dbReference type="PANTHER" id="PTHR32432:SF4">
    <property type="entry name" value="CELL DIVISION PROTEIN FTSA"/>
    <property type="match status" value="1"/>
</dbReference>
<dbReference type="EMBL" id="CP011454">
    <property type="protein sequence ID" value="AMW04765.1"/>
    <property type="molecule type" value="Genomic_DNA"/>
</dbReference>
<comment type="subcellular location">
    <subcellularLocation>
        <location evidence="5">Cell membrane</location>
        <topology evidence="5">Peripheral membrane protein</topology>
        <orientation evidence="5">Cytoplasmic side</orientation>
    </subcellularLocation>
    <text evidence="5">Localizes to the Z ring in an FtsZ-dependent manner. Targeted to the membrane through a conserved C-terminal amphipathic helix.</text>
</comment>
<reference evidence="8 9" key="2">
    <citation type="journal article" date="2016" name="Environ. Microbiol. Rep.">
        <title>Metagenomic evidence for the presence of phototrophic Gemmatimonadetes bacteria in diverse environments.</title>
        <authorList>
            <person name="Zeng Y."/>
            <person name="Baumbach J."/>
            <person name="Barbosa E.G."/>
            <person name="Azevedo V."/>
            <person name="Zhang C."/>
            <person name="Koblizek M."/>
        </authorList>
    </citation>
    <scope>NUCLEOTIDE SEQUENCE [LARGE SCALE GENOMIC DNA]</scope>
    <source>
        <strain evidence="8 9">AP64</strain>
    </source>
</reference>